<feature type="domain" description="ABC transporter" evidence="5">
    <location>
        <begin position="11"/>
        <end position="248"/>
    </location>
</feature>
<comment type="caution">
    <text evidence="6">The sequence shown here is derived from an EMBL/GenBank/DDBJ whole genome shotgun (WGS) entry which is preliminary data.</text>
</comment>
<evidence type="ECO:0000256" key="3">
    <source>
        <dbReference type="ARBA" id="ARBA00022741"/>
    </source>
</evidence>
<dbReference type="EMBL" id="BAABEY010000001">
    <property type="protein sequence ID" value="GAA4431676.1"/>
    <property type="molecule type" value="Genomic_DNA"/>
</dbReference>
<dbReference type="InterPro" id="IPR027417">
    <property type="entry name" value="P-loop_NTPase"/>
</dbReference>
<dbReference type="CDD" id="cd03216">
    <property type="entry name" value="ABC_Carb_Monos_I"/>
    <property type="match status" value="1"/>
</dbReference>
<dbReference type="Proteomes" id="UP001501508">
    <property type="component" value="Unassembled WGS sequence"/>
</dbReference>
<organism evidence="6 7">
    <name type="scientific">Ravibacter arvi</name>
    <dbReference type="NCBI Taxonomy" id="2051041"/>
    <lineage>
        <taxon>Bacteria</taxon>
        <taxon>Pseudomonadati</taxon>
        <taxon>Bacteroidota</taxon>
        <taxon>Cytophagia</taxon>
        <taxon>Cytophagales</taxon>
        <taxon>Spirosomataceae</taxon>
        <taxon>Ravibacter</taxon>
    </lineage>
</organism>
<keyword evidence="3" id="KW-0547">Nucleotide-binding</keyword>
<dbReference type="InterPro" id="IPR003439">
    <property type="entry name" value="ABC_transporter-like_ATP-bd"/>
</dbReference>
<evidence type="ECO:0000256" key="4">
    <source>
        <dbReference type="ARBA" id="ARBA00022840"/>
    </source>
</evidence>
<protein>
    <submittedName>
        <fullName evidence="6">Sugar ABC transporter ATP-binding protein</fullName>
    </submittedName>
</protein>
<dbReference type="RefSeq" id="WP_345026202.1">
    <property type="nucleotide sequence ID" value="NZ_BAABEY010000001.1"/>
</dbReference>
<proteinExistence type="predicted"/>
<dbReference type="GO" id="GO:0005524">
    <property type="term" value="F:ATP binding"/>
    <property type="evidence" value="ECO:0007669"/>
    <property type="project" value="UniProtKB-KW"/>
</dbReference>
<evidence type="ECO:0000259" key="5">
    <source>
        <dbReference type="PROSITE" id="PS50893"/>
    </source>
</evidence>
<keyword evidence="7" id="KW-1185">Reference proteome</keyword>
<keyword evidence="4 6" id="KW-0067">ATP-binding</keyword>
<dbReference type="InterPro" id="IPR050107">
    <property type="entry name" value="ABC_carbohydrate_import_ATPase"/>
</dbReference>
<keyword evidence="2" id="KW-0677">Repeat</keyword>
<dbReference type="PANTHER" id="PTHR43790">
    <property type="entry name" value="CARBOHYDRATE TRANSPORT ATP-BINDING PROTEIN MG119-RELATED"/>
    <property type="match status" value="1"/>
</dbReference>
<reference evidence="7" key="1">
    <citation type="journal article" date="2019" name="Int. J. Syst. Evol. Microbiol.">
        <title>The Global Catalogue of Microorganisms (GCM) 10K type strain sequencing project: providing services to taxonomists for standard genome sequencing and annotation.</title>
        <authorList>
            <consortium name="The Broad Institute Genomics Platform"/>
            <consortium name="The Broad Institute Genome Sequencing Center for Infectious Disease"/>
            <person name="Wu L."/>
            <person name="Ma J."/>
        </authorList>
    </citation>
    <scope>NUCLEOTIDE SEQUENCE [LARGE SCALE GENOMIC DNA]</scope>
    <source>
        <strain evidence="7">JCM 31920</strain>
    </source>
</reference>
<gene>
    <name evidence="6" type="ORF">GCM10023091_02770</name>
</gene>
<dbReference type="CDD" id="cd03215">
    <property type="entry name" value="ABC_Carb_Monos_II"/>
    <property type="match status" value="1"/>
</dbReference>
<dbReference type="Gene3D" id="3.40.50.300">
    <property type="entry name" value="P-loop containing nucleotide triphosphate hydrolases"/>
    <property type="match status" value="2"/>
</dbReference>
<dbReference type="InterPro" id="IPR003593">
    <property type="entry name" value="AAA+_ATPase"/>
</dbReference>
<dbReference type="PROSITE" id="PS00211">
    <property type="entry name" value="ABC_TRANSPORTER_1"/>
    <property type="match status" value="1"/>
</dbReference>
<evidence type="ECO:0000256" key="2">
    <source>
        <dbReference type="ARBA" id="ARBA00022737"/>
    </source>
</evidence>
<dbReference type="PROSITE" id="PS50893">
    <property type="entry name" value="ABC_TRANSPORTER_2"/>
    <property type="match status" value="2"/>
</dbReference>
<evidence type="ECO:0000313" key="6">
    <source>
        <dbReference type="EMBL" id="GAA4431676.1"/>
    </source>
</evidence>
<dbReference type="PANTHER" id="PTHR43790:SF9">
    <property type="entry name" value="GALACTOFURANOSE TRANSPORTER ATP-BINDING PROTEIN YTFR"/>
    <property type="match status" value="1"/>
</dbReference>
<name>A0ABP8LLG5_9BACT</name>
<feature type="domain" description="ABC transporter" evidence="5">
    <location>
        <begin position="247"/>
        <end position="502"/>
    </location>
</feature>
<accession>A0ABP8LLG5</accession>
<dbReference type="SMART" id="SM00382">
    <property type="entry name" value="AAA"/>
    <property type="match status" value="2"/>
</dbReference>
<dbReference type="SUPFAM" id="SSF52540">
    <property type="entry name" value="P-loop containing nucleoside triphosphate hydrolases"/>
    <property type="match status" value="2"/>
</dbReference>
<sequence>MGEIDSGDSLLEVRGLSKSFSGIKALDGVSFELKKGEVHALMGENGAGKSTFMKILAGLQPPDAGEIWLEGIPFTPKNARSALKNGISLIQQELLFVPELTVAENLFLGKEVTGLGGKWINADETNRQATLWLKKVGLAVSPKARMKTLSIAELQLVEIAKAISNNASVLMMDEPTSALSENEVARLFEIIRELKSKGVGIIYISHKMDEILQIADTVTVFRDGRYIDSRPAGTLDRDTLISLMVGRKLSDLFPSGSTEKGAAIYEVSGLTRRGSFENVSFDLHAGEILGIAGLVGAGRTELARVLFGLDQADRGTVKLHGAPLLPDSPATAIRKGIGYVSEDRKLLGLVTGMSVLQNITLSSLKKHASYGWIRSGSEQNAAESFVRRLRIKCSSLSQKTETLSGGNQQKVAIAKVLLAKPKIIILDEPTRGIDIGAKAEIYQLIRQLASEGLGILLISSELPEITGLCDRVLVLSEGKQTALLTNGEASQEKIMYYAVPGVRDEG</sequence>
<evidence type="ECO:0000313" key="7">
    <source>
        <dbReference type="Proteomes" id="UP001501508"/>
    </source>
</evidence>
<keyword evidence="1" id="KW-0813">Transport</keyword>
<dbReference type="Pfam" id="PF00005">
    <property type="entry name" value="ABC_tran"/>
    <property type="match status" value="2"/>
</dbReference>
<dbReference type="InterPro" id="IPR017871">
    <property type="entry name" value="ABC_transporter-like_CS"/>
</dbReference>
<evidence type="ECO:0000256" key="1">
    <source>
        <dbReference type="ARBA" id="ARBA00022448"/>
    </source>
</evidence>